<sequence length="108" mass="11962">MPYIGEIWRVERGADVVGEITVTQADFPWLNGSFAPGPAFAELEPHFSRELALLDTIDDDPTAWEDAYSRAADGVRLVAPAGPVAEFLLHIEDDAAWFRWSDEPFAGE</sequence>
<dbReference type="RefSeq" id="WP_189297524.1">
    <property type="nucleotide sequence ID" value="NZ_BMRP01000003.1"/>
</dbReference>
<evidence type="ECO:0000313" key="1">
    <source>
        <dbReference type="EMBL" id="GGU51160.1"/>
    </source>
</evidence>
<protein>
    <submittedName>
        <fullName evidence="1">Uncharacterized protein</fullName>
    </submittedName>
</protein>
<reference evidence="2" key="1">
    <citation type="journal article" date="2019" name="Int. J. Syst. Evol. Microbiol.">
        <title>The Global Catalogue of Microorganisms (GCM) 10K type strain sequencing project: providing services to taxonomists for standard genome sequencing and annotation.</title>
        <authorList>
            <consortium name="The Broad Institute Genomics Platform"/>
            <consortium name="The Broad Institute Genome Sequencing Center for Infectious Disease"/>
            <person name="Wu L."/>
            <person name="Ma J."/>
        </authorList>
    </citation>
    <scope>NUCLEOTIDE SEQUENCE [LARGE SCALE GENOMIC DNA]</scope>
    <source>
        <strain evidence="2">JCM 3399</strain>
    </source>
</reference>
<name>A0ABQ2UTQ9_9ACTN</name>
<proteinExistence type="predicted"/>
<organism evidence="1 2">
    <name type="scientific">Streptomyces albospinus</name>
    <dbReference type="NCBI Taxonomy" id="285515"/>
    <lineage>
        <taxon>Bacteria</taxon>
        <taxon>Bacillati</taxon>
        <taxon>Actinomycetota</taxon>
        <taxon>Actinomycetes</taxon>
        <taxon>Kitasatosporales</taxon>
        <taxon>Streptomycetaceae</taxon>
        <taxon>Streptomyces</taxon>
    </lineage>
</organism>
<evidence type="ECO:0000313" key="2">
    <source>
        <dbReference type="Proteomes" id="UP000654471"/>
    </source>
</evidence>
<dbReference type="EMBL" id="BMRP01000003">
    <property type="protein sequence ID" value="GGU51160.1"/>
    <property type="molecule type" value="Genomic_DNA"/>
</dbReference>
<dbReference type="Proteomes" id="UP000654471">
    <property type="component" value="Unassembled WGS sequence"/>
</dbReference>
<keyword evidence="2" id="KW-1185">Reference proteome</keyword>
<gene>
    <name evidence="1" type="ORF">GCM10010211_14730</name>
</gene>
<comment type="caution">
    <text evidence="1">The sequence shown here is derived from an EMBL/GenBank/DDBJ whole genome shotgun (WGS) entry which is preliminary data.</text>
</comment>
<accession>A0ABQ2UTQ9</accession>